<dbReference type="EMBL" id="JXNZ01000101">
    <property type="protein sequence ID" value="KIQ59025.1"/>
    <property type="molecule type" value="Genomic_DNA"/>
</dbReference>
<accession>A0A0D0MU29</accession>
<dbReference type="Proteomes" id="UP000032101">
    <property type="component" value="Unassembled WGS sequence"/>
</dbReference>
<keyword evidence="1" id="KW-0732">Signal</keyword>
<reference evidence="2 3" key="1">
    <citation type="submission" date="2015-01" db="EMBL/GenBank/DDBJ databases">
        <title>Draft Genome Sequence of the Biocontrol and Plant Growth-Promoting Rhizobacteria (PGPR) Pseudomonas fluorescens UM270.</title>
        <authorList>
            <person name="Hernandez-Salmeron J.E."/>
            <person name="Santoyo G."/>
            <person name="Moreno-Hagelsieb G."/>
            <person name="Hernandez-Leon R."/>
        </authorList>
    </citation>
    <scope>NUCLEOTIDE SEQUENCE [LARGE SCALE GENOMIC DNA]</scope>
    <source>
        <strain evidence="2 3">UM270</strain>
    </source>
</reference>
<feature type="signal peptide" evidence="1">
    <location>
        <begin position="1"/>
        <end position="25"/>
    </location>
</feature>
<dbReference type="OrthoDB" id="5368544at2"/>
<evidence type="ECO:0000313" key="3">
    <source>
        <dbReference type="Proteomes" id="UP000032101"/>
    </source>
</evidence>
<dbReference type="SUPFAM" id="SSF53850">
    <property type="entry name" value="Periplasmic binding protein-like II"/>
    <property type="match status" value="1"/>
</dbReference>
<evidence type="ECO:0000256" key="1">
    <source>
        <dbReference type="SAM" id="SignalP"/>
    </source>
</evidence>
<dbReference type="AlphaFoldDB" id="A0A0D0MU29"/>
<name>A0A0D0MU29_PSEFL</name>
<evidence type="ECO:0000313" key="2">
    <source>
        <dbReference type="EMBL" id="KIQ59025.1"/>
    </source>
</evidence>
<feature type="chain" id="PRO_5002217003" evidence="1">
    <location>
        <begin position="26"/>
        <end position="145"/>
    </location>
</feature>
<dbReference type="PATRIC" id="fig|294.124.peg.2624"/>
<dbReference type="Gene3D" id="3.40.190.10">
    <property type="entry name" value="Periplasmic binding protein-like II"/>
    <property type="match status" value="1"/>
</dbReference>
<organism evidence="2 3">
    <name type="scientific">Pseudomonas fluorescens</name>
    <dbReference type="NCBI Taxonomy" id="294"/>
    <lineage>
        <taxon>Bacteria</taxon>
        <taxon>Pseudomonadati</taxon>
        <taxon>Pseudomonadota</taxon>
        <taxon>Gammaproteobacteria</taxon>
        <taxon>Pseudomonadales</taxon>
        <taxon>Pseudomonadaceae</taxon>
        <taxon>Pseudomonas</taxon>
    </lineage>
</organism>
<proteinExistence type="predicted"/>
<protein>
    <submittedName>
        <fullName evidence="2">ABC-type phosphate transport system, periplasmic component</fullName>
    </submittedName>
</protein>
<gene>
    <name evidence="2" type="ORF">RL74_12735</name>
</gene>
<comment type="caution">
    <text evidence="2">The sequence shown here is derived from an EMBL/GenBank/DDBJ whole genome shotgun (WGS) entry which is preliminary data.</text>
</comment>
<sequence>MRFLKHTGCAMAGVVLSAGSTLAMAEVVVVVASASPVKTLAGSQVANIFLGKTNRFPDGGQAVPIDLPEGSAIRDEFYTRFTGKSAAQLKAHWSKIIFTGRGQPPETLGSSAEVKKYLAGHPDSVGYIDARDVDDSVRVLPADPP</sequence>